<accession>A0ABU3PWU0</accession>
<comment type="caution">
    <text evidence="2">The sequence shown here is derived from an EMBL/GenBank/DDBJ whole genome shotgun (WGS) entry which is preliminary data.</text>
</comment>
<dbReference type="PANTHER" id="PTHR33164:SF43">
    <property type="entry name" value="HTH-TYPE TRANSCRIPTIONAL REPRESSOR YETL"/>
    <property type="match status" value="1"/>
</dbReference>
<evidence type="ECO:0000259" key="1">
    <source>
        <dbReference type="SMART" id="SM00347"/>
    </source>
</evidence>
<dbReference type="Proteomes" id="UP001268542">
    <property type="component" value="Unassembled WGS sequence"/>
</dbReference>
<dbReference type="Gene3D" id="1.10.10.10">
    <property type="entry name" value="Winged helix-like DNA-binding domain superfamily/Winged helix DNA-binding domain"/>
    <property type="match status" value="1"/>
</dbReference>
<dbReference type="InterPro" id="IPR036388">
    <property type="entry name" value="WH-like_DNA-bd_sf"/>
</dbReference>
<name>A0ABU3PWU0_9ACTN</name>
<dbReference type="EMBL" id="JAVYII010000004">
    <property type="protein sequence ID" value="MDT9593694.1"/>
    <property type="molecule type" value="Genomic_DNA"/>
</dbReference>
<sequence length="144" mass="15752">MDDDLLRALGAEVMRIAARRTEGYAGSVLDYSAFRVLWRLADDGPRTLGELGEALQLERSTVSRQVRGCVDRGLVERVAGDDDRSHRVRATAAGLEAYRHDLAVRGVAWSGALSALGEERAYALVRDLRAFNDGLDAARGRPAR</sequence>
<dbReference type="InterPro" id="IPR039422">
    <property type="entry name" value="MarR/SlyA-like"/>
</dbReference>
<dbReference type="SUPFAM" id="SSF46785">
    <property type="entry name" value="Winged helix' DNA-binding domain"/>
    <property type="match status" value="1"/>
</dbReference>
<dbReference type="InterPro" id="IPR036390">
    <property type="entry name" value="WH_DNA-bd_sf"/>
</dbReference>
<evidence type="ECO:0000313" key="3">
    <source>
        <dbReference type="Proteomes" id="UP001268542"/>
    </source>
</evidence>
<reference evidence="2 3" key="1">
    <citation type="submission" date="2023-08" db="EMBL/GenBank/DDBJ databases">
        <title>Nocardioides seae sp. nov., a bacterium isolated from a soil.</title>
        <authorList>
            <person name="Wang X."/>
        </authorList>
    </citation>
    <scope>NUCLEOTIDE SEQUENCE [LARGE SCALE GENOMIC DNA]</scope>
    <source>
        <strain evidence="2 3">YZH12</strain>
    </source>
</reference>
<protein>
    <submittedName>
        <fullName evidence="2">MarR family transcriptional regulator</fullName>
    </submittedName>
</protein>
<dbReference type="Pfam" id="PF12802">
    <property type="entry name" value="MarR_2"/>
    <property type="match status" value="1"/>
</dbReference>
<evidence type="ECO:0000313" key="2">
    <source>
        <dbReference type="EMBL" id="MDT9593694.1"/>
    </source>
</evidence>
<dbReference type="RefSeq" id="WP_315733185.1">
    <property type="nucleotide sequence ID" value="NZ_JAVYII010000004.1"/>
</dbReference>
<feature type="domain" description="HTH marR-type" evidence="1">
    <location>
        <begin position="24"/>
        <end position="121"/>
    </location>
</feature>
<gene>
    <name evidence="2" type="ORF">RDV89_11490</name>
</gene>
<proteinExistence type="predicted"/>
<keyword evidence="3" id="KW-1185">Reference proteome</keyword>
<dbReference type="PANTHER" id="PTHR33164">
    <property type="entry name" value="TRANSCRIPTIONAL REGULATOR, MARR FAMILY"/>
    <property type="match status" value="1"/>
</dbReference>
<dbReference type="SMART" id="SM00347">
    <property type="entry name" value="HTH_MARR"/>
    <property type="match status" value="1"/>
</dbReference>
<dbReference type="InterPro" id="IPR000835">
    <property type="entry name" value="HTH_MarR-typ"/>
</dbReference>
<organism evidence="2 3">
    <name type="scientific">Nocardioides imazamoxiresistens</name>
    <dbReference type="NCBI Taxonomy" id="3231893"/>
    <lineage>
        <taxon>Bacteria</taxon>
        <taxon>Bacillati</taxon>
        <taxon>Actinomycetota</taxon>
        <taxon>Actinomycetes</taxon>
        <taxon>Propionibacteriales</taxon>
        <taxon>Nocardioidaceae</taxon>
        <taxon>Nocardioides</taxon>
    </lineage>
</organism>